<feature type="compositionally biased region" description="Low complexity" evidence="4">
    <location>
        <begin position="1270"/>
        <end position="1288"/>
    </location>
</feature>
<organism evidence="7 8">
    <name type="scientific">Pilimelia anulata</name>
    <dbReference type="NCBI Taxonomy" id="53371"/>
    <lineage>
        <taxon>Bacteria</taxon>
        <taxon>Bacillati</taxon>
        <taxon>Actinomycetota</taxon>
        <taxon>Actinomycetes</taxon>
        <taxon>Micromonosporales</taxon>
        <taxon>Micromonosporaceae</taxon>
        <taxon>Pilimelia</taxon>
    </lineage>
</organism>
<feature type="region of interest" description="Disordered" evidence="4">
    <location>
        <begin position="854"/>
        <end position="891"/>
    </location>
</feature>
<dbReference type="Pfam" id="PF08378">
    <property type="entry name" value="NERD"/>
    <property type="match status" value="1"/>
</dbReference>
<evidence type="ECO:0008006" key="9">
    <source>
        <dbReference type="Google" id="ProtNLM"/>
    </source>
</evidence>
<feature type="domain" description="NERD" evidence="6">
    <location>
        <begin position="12"/>
        <end position="129"/>
    </location>
</feature>
<dbReference type="GO" id="GO:0004674">
    <property type="term" value="F:protein serine/threonine kinase activity"/>
    <property type="evidence" value="ECO:0007669"/>
    <property type="project" value="TreeGrafter"/>
</dbReference>
<feature type="compositionally biased region" description="Pro residues" evidence="4">
    <location>
        <begin position="1060"/>
        <end position="1087"/>
    </location>
</feature>
<feature type="binding site" evidence="3">
    <location>
        <position position="550"/>
    </location>
    <ligand>
        <name>ATP</name>
        <dbReference type="ChEBI" id="CHEBI:30616"/>
    </ligand>
</feature>
<feature type="compositionally biased region" description="Low complexity" evidence="4">
    <location>
        <begin position="854"/>
        <end position="877"/>
    </location>
</feature>
<dbReference type="PANTHER" id="PTHR24346:SF30">
    <property type="entry name" value="MATERNAL EMBRYONIC LEUCINE ZIPPER KINASE"/>
    <property type="match status" value="1"/>
</dbReference>
<dbReference type="GO" id="GO:0005524">
    <property type="term" value="F:ATP binding"/>
    <property type="evidence" value="ECO:0007669"/>
    <property type="project" value="UniProtKB-UniRule"/>
</dbReference>
<feature type="region of interest" description="Disordered" evidence="4">
    <location>
        <begin position="1258"/>
        <end position="1522"/>
    </location>
</feature>
<evidence type="ECO:0000256" key="3">
    <source>
        <dbReference type="PROSITE-ProRule" id="PRU10141"/>
    </source>
</evidence>
<evidence type="ECO:0000256" key="4">
    <source>
        <dbReference type="SAM" id="MobiDB-lite"/>
    </source>
</evidence>
<keyword evidence="8" id="KW-1185">Reference proteome</keyword>
<dbReference type="SMART" id="SM00220">
    <property type="entry name" value="S_TKc"/>
    <property type="match status" value="1"/>
</dbReference>
<feature type="compositionally biased region" description="Low complexity" evidence="4">
    <location>
        <begin position="989"/>
        <end position="999"/>
    </location>
</feature>
<dbReference type="PROSITE" id="PS00108">
    <property type="entry name" value="PROTEIN_KINASE_ST"/>
    <property type="match status" value="1"/>
</dbReference>
<feature type="compositionally biased region" description="Low complexity" evidence="4">
    <location>
        <begin position="1358"/>
        <end position="1389"/>
    </location>
</feature>
<feature type="domain" description="Protein kinase" evidence="5">
    <location>
        <begin position="178"/>
        <end position="483"/>
    </location>
</feature>
<gene>
    <name evidence="7" type="ORF">GCM10010123_07240</name>
</gene>
<dbReference type="InterPro" id="IPR011009">
    <property type="entry name" value="Kinase-like_dom_sf"/>
</dbReference>
<accession>A0A8J3B738</accession>
<dbReference type="Pfam" id="PF00069">
    <property type="entry name" value="Pkinase"/>
    <property type="match status" value="2"/>
</dbReference>
<feature type="compositionally biased region" description="Low complexity" evidence="4">
    <location>
        <begin position="1397"/>
        <end position="1418"/>
    </location>
</feature>
<feature type="compositionally biased region" description="Pro residues" evidence="4">
    <location>
        <begin position="1094"/>
        <end position="1114"/>
    </location>
</feature>
<evidence type="ECO:0000313" key="8">
    <source>
        <dbReference type="Proteomes" id="UP000649739"/>
    </source>
</evidence>
<dbReference type="PROSITE" id="PS50965">
    <property type="entry name" value="NERD"/>
    <property type="match status" value="1"/>
</dbReference>
<protein>
    <recommendedName>
        <fullName evidence="9">Non-specific serine/threonine protein kinase</fullName>
    </recommendedName>
</protein>
<dbReference type="InterPro" id="IPR011528">
    <property type="entry name" value="NERD"/>
</dbReference>
<evidence type="ECO:0000256" key="1">
    <source>
        <dbReference type="ARBA" id="ARBA00022741"/>
    </source>
</evidence>
<name>A0A8J3B738_9ACTN</name>
<keyword evidence="1 3" id="KW-0547">Nucleotide-binding</keyword>
<feature type="compositionally biased region" description="Pro residues" evidence="4">
    <location>
        <begin position="1336"/>
        <end position="1357"/>
    </location>
</feature>
<feature type="compositionally biased region" description="Gly residues" evidence="4">
    <location>
        <begin position="1009"/>
        <end position="1030"/>
    </location>
</feature>
<dbReference type="GO" id="GO:0035556">
    <property type="term" value="P:intracellular signal transduction"/>
    <property type="evidence" value="ECO:0007669"/>
    <property type="project" value="TreeGrafter"/>
</dbReference>
<comment type="caution">
    <text evidence="7">The sequence shown here is derived from an EMBL/GenBank/DDBJ whole genome shotgun (WGS) entry which is preliminary data.</text>
</comment>
<proteinExistence type="predicted"/>
<dbReference type="Proteomes" id="UP000649739">
    <property type="component" value="Unassembled WGS sequence"/>
</dbReference>
<dbReference type="EMBL" id="BMQB01000001">
    <property type="protein sequence ID" value="GGJ79928.1"/>
    <property type="molecule type" value="Genomic_DNA"/>
</dbReference>
<feature type="domain" description="Protein kinase" evidence="5">
    <location>
        <begin position="515"/>
        <end position="768"/>
    </location>
</feature>
<feature type="compositionally biased region" description="Gly residues" evidence="4">
    <location>
        <begin position="1038"/>
        <end position="1050"/>
    </location>
</feature>
<feature type="compositionally biased region" description="Polar residues" evidence="4">
    <location>
        <begin position="1292"/>
        <end position="1327"/>
    </location>
</feature>
<evidence type="ECO:0000259" key="5">
    <source>
        <dbReference type="PROSITE" id="PS50011"/>
    </source>
</evidence>
<keyword evidence="2 3" id="KW-0067">ATP-binding</keyword>
<sequence>MLAERWTSVTSTEYPHEREAFDQLRAALPDAEPYRAWSNFTFTSDTGRPYEVDVLVLGPAGFLLIEVKSWVGDLAMHDGRWVKTARGRQKDFDNPFHLADAKAKKLGGLLRAEPGDAGVRVPFVSAAVYFSKAQLTVDLPAHQRHGLYGRPPGLPDIGALLTAPPRDRRAAVTAGAARKLTALLGRIGVNESRRYYRVGAWSLDRQPFEEGPTWQDHLATHAELPAERRRVRLYLVERRALAAQRESVERAARREIAALHGIDHPHIVRVDALEGHEAGPALVYRYDPRSVRLDRFLAERGDRLAAGTRLALVRQLAEAVAYAHRHRLYHRALSARSVLVVPGPGAGDEQAWERPRLEIIDWNVASRARAADDDPAVSGTVHASMHLADAGDAYLAPEWRQGDADPIALDVFGVGAVAYALLTGAPPAPGYGELLHRLAVDNGLLPSAAAPHLPPSADDLVQPATAPVPARRTATMDELLERLDDLERDLTAPRRAADPAVDPLEAEPGDRIGDWVVDHALGTGSTSRAFVVRDAAGERHVLKVALSPAKTPRLVHEAAVLRRLRDDSRTIRLQHPDVLTIAGRAALLFEYVSRETLARRLRTAGPLPPAELESYGDELIGAVAFLEGENLHHRDLKPDNIVIRTRAKGPAAPVLFDFSLADLPAADAGAGTPRYLDPFLGTADRTSYDDAAERYALAVTLHELASATLPTWGDGRTEPRFTTGPPVLAAAAFPAGLRAGLVAFFGRALHRDAAQRFASLRDMRLAWADVFRAAGPTAPAPEPAPPVVPPGDSAASAPAVAAALSPSAGFSASVVHAAPVVLAAAYGSVGGAAGGSDPARPAVADAAVPAPGGGSALPPGGVPAAAPGPSRAAGSAVRSADPAGTAGGVALPEPVTAADLDRARRAVATALARRGGPLPMSRVGTLIMDAAPAVHATRWAGYGRLLAFVRAHLPEYRHVPGNGGDGALHPPPRGPAAPDAASSVTNPRGVAAGSTTAGSAPGGPAPGAPTGGGPPRGGSTGSGPVGGGHAAGEPAVGGFVGGGPVAGGSAAGASLRADPPEPPATPPAAAPAVPARPAPPRPGPPRPAAARPAGTPPSAPAVPTRPAPPRPAPVRPAGTSAPPASPAPVRPAGTSPTPTSPAPARPTPAAAVPPPSARPIPAAPAGSRPSGGPSPGGSGESVEPSAVELTRARRSIRAALLAHGPLSVSMIGDVLVRETPTLYASKWAGRIKLTTFLADHLPEFTRIDTLSGPLLALPGTPVPAGARPDAAPGTATPNTATPNTTTRPTTRDSITQDAATHSPATKNPATKNPATKQSTAKNPTDEQSAAKQPAGKQPPAPAAPPTRPAGNPAPPKQQQPKQPSPKQSAAKQPAAKQPAAKQSAAKQPAPGQPPAKQPSAKPAPGKPAAAGTPAAKPASPGPTAPEPGPTAPEPAGPAAAAKKPSTKSAKASPPAATPATPPKQGGKQPGSTPARPAAAKAPPPSVAEPTRPAASATHPVPNAPATNPVPHQPAPHRRTGLHGLPADRRAALVERARAVLRAALAARSPHALPLAAAARLVRDAVPGLAPDWLGTADFTVFLAVHLPEFAHRPDPDGWVHLPLEQRMRARLADLWRTVRGTGPESR</sequence>
<evidence type="ECO:0000256" key="2">
    <source>
        <dbReference type="ARBA" id="ARBA00022840"/>
    </source>
</evidence>
<dbReference type="SUPFAM" id="SSF56112">
    <property type="entry name" value="Protein kinase-like (PK-like)"/>
    <property type="match status" value="2"/>
</dbReference>
<feature type="compositionally biased region" description="Low complexity" evidence="4">
    <location>
        <begin position="1497"/>
        <end position="1509"/>
    </location>
</feature>
<feature type="compositionally biased region" description="Low complexity" evidence="4">
    <location>
        <begin position="1436"/>
        <end position="1454"/>
    </location>
</feature>
<dbReference type="PANTHER" id="PTHR24346">
    <property type="entry name" value="MAP/MICROTUBULE AFFINITY-REGULATING KINASE"/>
    <property type="match status" value="1"/>
</dbReference>
<evidence type="ECO:0000313" key="7">
    <source>
        <dbReference type="EMBL" id="GGJ79928.1"/>
    </source>
</evidence>
<feature type="compositionally biased region" description="Pro residues" evidence="4">
    <location>
        <begin position="1419"/>
        <end position="1435"/>
    </location>
</feature>
<reference evidence="7" key="1">
    <citation type="journal article" date="2014" name="Int. J. Syst. Evol. Microbiol.">
        <title>Complete genome sequence of Corynebacterium casei LMG S-19264T (=DSM 44701T), isolated from a smear-ripened cheese.</title>
        <authorList>
            <consortium name="US DOE Joint Genome Institute (JGI-PGF)"/>
            <person name="Walter F."/>
            <person name="Albersmeier A."/>
            <person name="Kalinowski J."/>
            <person name="Ruckert C."/>
        </authorList>
    </citation>
    <scope>NUCLEOTIDE SEQUENCE</scope>
    <source>
        <strain evidence="7">JCM 3090</strain>
    </source>
</reference>
<dbReference type="GO" id="GO:0005737">
    <property type="term" value="C:cytoplasm"/>
    <property type="evidence" value="ECO:0007669"/>
    <property type="project" value="TreeGrafter"/>
</dbReference>
<dbReference type="InterPro" id="IPR008271">
    <property type="entry name" value="Ser/Thr_kinase_AS"/>
</dbReference>
<feature type="compositionally biased region" description="Pro residues" evidence="4">
    <location>
        <begin position="1138"/>
        <end position="1162"/>
    </location>
</feature>
<dbReference type="InterPro" id="IPR017441">
    <property type="entry name" value="Protein_kinase_ATP_BS"/>
</dbReference>
<dbReference type="PROSITE" id="PS50011">
    <property type="entry name" value="PROTEIN_KINASE_DOM"/>
    <property type="match status" value="2"/>
</dbReference>
<dbReference type="InterPro" id="IPR000719">
    <property type="entry name" value="Prot_kinase_dom"/>
</dbReference>
<evidence type="ECO:0000259" key="6">
    <source>
        <dbReference type="PROSITE" id="PS50965"/>
    </source>
</evidence>
<reference evidence="7" key="2">
    <citation type="submission" date="2020-09" db="EMBL/GenBank/DDBJ databases">
        <authorList>
            <person name="Sun Q."/>
            <person name="Ohkuma M."/>
        </authorList>
    </citation>
    <scope>NUCLEOTIDE SEQUENCE</scope>
    <source>
        <strain evidence="7">JCM 3090</strain>
    </source>
</reference>
<feature type="region of interest" description="Disordered" evidence="4">
    <location>
        <begin position="960"/>
        <end position="1187"/>
    </location>
</feature>
<dbReference type="Gene3D" id="1.10.510.10">
    <property type="entry name" value="Transferase(Phosphotransferase) domain 1"/>
    <property type="match status" value="2"/>
</dbReference>
<dbReference type="PROSITE" id="PS00107">
    <property type="entry name" value="PROTEIN_KINASE_ATP"/>
    <property type="match status" value="1"/>
</dbReference>